<comment type="caution">
    <text evidence="2">The sequence shown here is derived from an EMBL/GenBank/DDBJ whole genome shotgun (WGS) entry which is preliminary data.</text>
</comment>
<feature type="compositionally biased region" description="Basic and acidic residues" evidence="1">
    <location>
        <begin position="42"/>
        <end position="51"/>
    </location>
</feature>
<proteinExistence type="predicted"/>
<feature type="compositionally biased region" description="Basic and acidic residues" evidence="1">
    <location>
        <begin position="71"/>
        <end position="81"/>
    </location>
</feature>
<name>A0ABP7NZE0_9ACTN</name>
<evidence type="ECO:0000313" key="2">
    <source>
        <dbReference type="EMBL" id="GAA3957111.1"/>
    </source>
</evidence>
<organism evidence="2 3">
    <name type="scientific">Gordonia caeni</name>
    <dbReference type="NCBI Taxonomy" id="1007097"/>
    <lineage>
        <taxon>Bacteria</taxon>
        <taxon>Bacillati</taxon>
        <taxon>Actinomycetota</taxon>
        <taxon>Actinomycetes</taxon>
        <taxon>Mycobacteriales</taxon>
        <taxon>Gordoniaceae</taxon>
        <taxon>Gordonia</taxon>
    </lineage>
</organism>
<accession>A0ABP7NZE0</accession>
<evidence type="ECO:0000256" key="1">
    <source>
        <dbReference type="SAM" id="MobiDB-lite"/>
    </source>
</evidence>
<feature type="compositionally biased region" description="Polar residues" evidence="1">
    <location>
        <begin position="53"/>
        <end position="65"/>
    </location>
</feature>
<dbReference type="EMBL" id="BAAAZW010000004">
    <property type="protein sequence ID" value="GAA3957111.1"/>
    <property type="molecule type" value="Genomic_DNA"/>
</dbReference>
<dbReference type="Proteomes" id="UP001418444">
    <property type="component" value="Unassembled WGS sequence"/>
</dbReference>
<evidence type="ECO:0000313" key="3">
    <source>
        <dbReference type="Proteomes" id="UP001418444"/>
    </source>
</evidence>
<feature type="region of interest" description="Disordered" evidence="1">
    <location>
        <begin position="1"/>
        <end position="81"/>
    </location>
</feature>
<protein>
    <submittedName>
        <fullName evidence="2">Uncharacterized protein</fullName>
    </submittedName>
</protein>
<feature type="compositionally biased region" description="Low complexity" evidence="1">
    <location>
        <begin position="30"/>
        <end position="41"/>
    </location>
</feature>
<gene>
    <name evidence="2" type="ORF">GCM10022231_15290</name>
</gene>
<sequence>MPPRSGTELKVPARAARSWSLKSAQPAADSTVRAPTAAARSARPEAGRENGRGMTQQYAIVTKSSGGDVPTGDRAHLQSET</sequence>
<keyword evidence="3" id="KW-1185">Reference proteome</keyword>
<reference evidence="3" key="1">
    <citation type="journal article" date="2019" name="Int. J. Syst. Evol. Microbiol.">
        <title>The Global Catalogue of Microorganisms (GCM) 10K type strain sequencing project: providing services to taxonomists for standard genome sequencing and annotation.</title>
        <authorList>
            <consortium name="The Broad Institute Genomics Platform"/>
            <consortium name="The Broad Institute Genome Sequencing Center for Infectious Disease"/>
            <person name="Wu L."/>
            <person name="Ma J."/>
        </authorList>
    </citation>
    <scope>NUCLEOTIDE SEQUENCE [LARGE SCALE GENOMIC DNA]</scope>
    <source>
        <strain evidence="3">JCM 16923</strain>
    </source>
</reference>